<name>A0A1G9H442_9RHOB</name>
<evidence type="ECO:0000256" key="2">
    <source>
        <dbReference type="ARBA" id="ARBA00022475"/>
    </source>
</evidence>
<keyword evidence="2" id="KW-1003">Cell membrane</keyword>
<protein>
    <submittedName>
        <fullName evidence="9">Dolichyl-phosphate-mannose-protein mannosyltransferase</fullName>
    </submittedName>
</protein>
<evidence type="ECO:0000256" key="1">
    <source>
        <dbReference type="ARBA" id="ARBA00004651"/>
    </source>
</evidence>
<dbReference type="OrthoDB" id="9775035at2"/>
<dbReference type="RefSeq" id="WP_139188500.1">
    <property type="nucleotide sequence ID" value="NZ_FNEK01000066.1"/>
</dbReference>
<evidence type="ECO:0000256" key="7">
    <source>
        <dbReference type="ARBA" id="ARBA00023136"/>
    </source>
</evidence>
<dbReference type="PANTHER" id="PTHR33908:SF11">
    <property type="entry name" value="MEMBRANE PROTEIN"/>
    <property type="match status" value="1"/>
</dbReference>
<keyword evidence="3 9" id="KW-0328">Glycosyltransferase</keyword>
<dbReference type="GO" id="GO:0016763">
    <property type="term" value="F:pentosyltransferase activity"/>
    <property type="evidence" value="ECO:0007669"/>
    <property type="project" value="TreeGrafter"/>
</dbReference>
<dbReference type="GO" id="GO:0005886">
    <property type="term" value="C:plasma membrane"/>
    <property type="evidence" value="ECO:0007669"/>
    <property type="project" value="UniProtKB-SubCell"/>
</dbReference>
<dbReference type="Proteomes" id="UP000199382">
    <property type="component" value="Unassembled WGS sequence"/>
</dbReference>
<comment type="subcellular location">
    <subcellularLocation>
        <location evidence="1">Cell membrane</location>
        <topology evidence="1">Multi-pass membrane protein</topology>
    </subcellularLocation>
</comment>
<feature type="transmembrane region" description="Helical" evidence="8">
    <location>
        <begin position="162"/>
        <end position="182"/>
    </location>
</feature>
<dbReference type="PANTHER" id="PTHR33908">
    <property type="entry name" value="MANNOSYLTRANSFERASE YKCB-RELATED"/>
    <property type="match status" value="1"/>
</dbReference>
<evidence type="ECO:0000256" key="5">
    <source>
        <dbReference type="ARBA" id="ARBA00022692"/>
    </source>
</evidence>
<keyword evidence="10" id="KW-1185">Reference proteome</keyword>
<feature type="transmembrane region" description="Helical" evidence="8">
    <location>
        <begin position="373"/>
        <end position="392"/>
    </location>
</feature>
<evidence type="ECO:0000256" key="8">
    <source>
        <dbReference type="SAM" id="Phobius"/>
    </source>
</evidence>
<evidence type="ECO:0000256" key="4">
    <source>
        <dbReference type="ARBA" id="ARBA00022679"/>
    </source>
</evidence>
<feature type="transmembrane region" description="Helical" evidence="8">
    <location>
        <begin position="188"/>
        <end position="216"/>
    </location>
</feature>
<evidence type="ECO:0000313" key="9">
    <source>
        <dbReference type="EMBL" id="SDL07652.1"/>
    </source>
</evidence>
<reference evidence="9 10" key="1">
    <citation type="submission" date="2016-10" db="EMBL/GenBank/DDBJ databases">
        <authorList>
            <person name="de Groot N.N."/>
        </authorList>
    </citation>
    <scope>NUCLEOTIDE SEQUENCE [LARGE SCALE GENOMIC DNA]</scope>
    <source>
        <strain evidence="9 10">DSM 25294</strain>
    </source>
</reference>
<gene>
    <name evidence="9" type="ORF">SAMN04488026_106632</name>
</gene>
<dbReference type="EMBL" id="FNEK01000066">
    <property type="protein sequence ID" value="SDL07652.1"/>
    <property type="molecule type" value="Genomic_DNA"/>
</dbReference>
<proteinExistence type="predicted"/>
<sequence>MSSTGDQPPASPATERVYSIGFFEIPSRHLPILVTIILILWVVSFQGRMLHLGELDLYDEFYTLDRTTGFARHDDWLNVYRNNEISFRKPPLQYWFGALLLEQGYDWTFGLRAPSMAFALGSLIATGFLAALVLPGNPWVIPVAVLFLTVSRRFWISASQALLDTGVLFFVTVSLVAAMLALRRPVWWYLMALAVGLGALQKAPVALIFVTLFLLFTGLTARWHPYNFRRFLTNRHFLISVALALAISASWYVFQIAQHGLVVLKIGFGEQMFDRFAPTSDVQRTRNLAQVVDHLIGGEEMLRWCAVVALALLPWRLKRYDLLPLPMMLVAYLLAVGFADGGVSPRYTLYFASIFAVSIAAVLLTLLIKPRTLSALVVVLALAMGGPVRSPMDLRLLPRDLRMRQIEMLARISAEQVPSEQLVYCNWDPATRIPPGAVSVYGSANRPYLQPEGHEGFREMVENGEITGPMRGLCPTDQVQDVEPYVNGFQVVDTLSHGSRHYTYWTADSARAVEE</sequence>
<keyword evidence="5 8" id="KW-0812">Transmembrane</keyword>
<feature type="transmembrane region" description="Helical" evidence="8">
    <location>
        <begin position="116"/>
        <end position="133"/>
    </location>
</feature>
<keyword evidence="7 8" id="KW-0472">Membrane</keyword>
<dbReference type="GO" id="GO:0009103">
    <property type="term" value="P:lipopolysaccharide biosynthetic process"/>
    <property type="evidence" value="ECO:0007669"/>
    <property type="project" value="UniProtKB-ARBA"/>
</dbReference>
<evidence type="ECO:0000313" key="10">
    <source>
        <dbReference type="Proteomes" id="UP000199382"/>
    </source>
</evidence>
<accession>A0A1G9H442</accession>
<organism evidence="9 10">
    <name type="scientific">Aliiruegeria lutimaris</name>
    <dbReference type="NCBI Taxonomy" id="571298"/>
    <lineage>
        <taxon>Bacteria</taxon>
        <taxon>Pseudomonadati</taxon>
        <taxon>Pseudomonadota</taxon>
        <taxon>Alphaproteobacteria</taxon>
        <taxon>Rhodobacterales</taxon>
        <taxon>Roseobacteraceae</taxon>
        <taxon>Aliiruegeria</taxon>
    </lineage>
</organism>
<feature type="transmembrane region" description="Helical" evidence="8">
    <location>
        <begin position="347"/>
        <end position="367"/>
    </location>
</feature>
<dbReference type="STRING" id="571298.SAMN04488026_106632"/>
<feature type="transmembrane region" description="Helical" evidence="8">
    <location>
        <begin position="237"/>
        <end position="254"/>
    </location>
</feature>
<dbReference type="InterPro" id="IPR050297">
    <property type="entry name" value="LipidA_mod_glycosyltrf_83"/>
</dbReference>
<dbReference type="AlphaFoldDB" id="A0A1G9H442"/>
<evidence type="ECO:0000256" key="6">
    <source>
        <dbReference type="ARBA" id="ARBA00022989"/>
    </source>
</evidence>
<keyword evidence="6 8" id="KW-1133">Transmembrane helix</keyword>
<feature type="transmembrane region" description="Helical" evidence="8">
    <location>
        <begin position="28"/>
        <end position="45"/>
    </location>
</feature>
<feature type="transmembrane region" description="Helical" evidence="8">
    <location>
        <begin position="322"/>
        <end position="340"/>
    </location>
</feature>
<evidence type="ECO:0000256" key="3">
    <source>
        <dbReference type="ARBA" id="ARBA00022676"/>
    </source>
</evidence>
<keyword evidence="4 9" id="KW-0808">Transferase</keyword>